<dbReference type="Proteomes" id="UP000192923">
    <property type="component" value="Unassembled WGS sequence"/>
</dbReference>
<proteinExistence type="predicted"/>
<evidence type="ECO:0000313" key="2">
    <source>
        <dbReference type="Proteomes" id="UP000192923"/>
    </source>
</evidence>
<evidence type="ECO:0008006" key="3">
    <source>
        <dbReference type="Google" id="ProtNLM"/>
    </source>
</evidence>
<protein>
    <recommendedName>
        <fullName evidence="3">Toprim-like</fullName>
    </recommendedName>
</protein>
<dbReference type="AlphaFoldDB" id="A0A1Y6D0N7"/>
<name>A0A1Y6D0N7_9GAMM</name>
<organism evidence="1 2">
    <name type="scientific">Methylomagnum ishizawai</name>
    <dbReference type="NCBI Taxonomy" id="1760988"/>
    <lineage>
        <taxon>Bacteria</taxon>
        <taxon>Pseudomonadati</taxon>
        <taxon>Pseudomonadota</taxon>
        <taxon>Gammaproteobacteria</taxon>
        <taxon>Methylococcales</taxon>
        <taxon>Methylococcaceae</taxon>
        <taxon>Methylomagnum</taxon>
    </lineage>
</organism>
<keyword evidence="2" id="KW-1185">Reference proteome</keyword>
<dbReference type="OrthoDB" id="5618772at2"/>
<dbReference type="RefSeq" id="WP_085214989.1">
    <property type="nucleotide sequence ID" value="NZ_FXAM01000001.1"/>
</dbReference>
<evidence type="ECO:0000313" key="1">
    <source>
        <dbReference type="EMBL" id="SMF96161.1"/>
    </source>
</evidence>
<sequence length="911" mass="102619">MNFPDPSSGGGEYFVEVGTAPTRYAAPDTDALENRIQARLIEDYRFGDPDRMLFGVCPRCGKKTLHAAGPRWLHVYCGRTDKCGFDALSQHLYPDLFTDWTSRFPDDAAERFLAYAWGLDPRRVPAIRGTWWEPKADRGTVSLVFTLAEGVTVEVLADPVTMRGQTGPYRLSQSLKGEVAGHWWSLPDADLAAAAQVWIVTEIRDALSLALAGVPAVALVKPDNYPAHALTALDARCMGQGRPGLVWALGAGQTYHLREWIKRARAEGWTCQAAVPPGRGAEARTWNDLYQRARLAEPHREEYLYQGSLATAQSAREKALLIHAKHQQQEFPLDFGSRLFWFKLDQEKFNKEEKEVGKKETGTDPAKAREEALISASTLTELAKCLPRPLYYQCNEVTDESWYYFRFEFPHGAAPRKNTFTPKQLNSNSDFAARLTHVAPGSVWKGKPHHLQRLADEWIYNIKEVQTIDFVGYSPKHDAYVFTDHAFKDGKHYPLNEEDFFDLPRLAVKSLSQSVRLDLNTDPDQFRTDWVSTLWTAYGTKGFVALAWWLGALFAEQIRARNKSYPFLELVGEAGSGKSTLLFFLWKLCGRDDYEGFDATDSSAPGVSRSFNQVSNLPTVLLEGDRSQDKDSGRPRKGLDVESFKKLYNGNPFRTRGVATGGNETYEPPFRSALCISQNLEVAGSQAILERLIHVVFDAAGHTDATRIAAERLEQIPLRSVSGFLVRAVCAAKAILQTYTERYEDHSESLRKDERIKKSRIVRNHAQMRALVDALAHVIPITDEQRLECYGFLLELAAERQLAISLDHPTVQEFWDTFDFIEDSANLPVLNHSADDALIAINLVHYEEVVNTRKGRATPRADLMRVLKTSRQHKFVGIQSVHSVIHHGYNKKLAEGEAPKPKTVKCWVFES</sequence>
<gene>
    <name evidence="1" type="ORF">SAMN02949497_3546</name>
</gene>
<dbReference type="EMBL" id="FXAM01000001">
    <property type="protein sequence ID" value="SMF96161.1"/>
    <property type="molecule type" value="Genomic_DNA"/>
</dbReference>
<reference evidence="1 2" key="1">
    <citation type="submission" date="2016-12" db="EMBL/GenBank/DDBJ databases">
        <authorList>
            <person name="Song W.-J."/>
            <person name="Kurnit D.M."/>
        </authorList>
    </citation>
    <scope>NUCLEOTIDE SEQUENCE [LARGE SCALE GENOMIC DNA]</scope>
    <source>
        <strain evidence="1 2">175</strain>
    </source>
</reference>
<accession>A0A1Y6D0N7</accession>
<dbReference type="STRING" id="1760988.SAMN02949497_3546"/>